<dbReference type="InterPro" id="IPR002577">
    <property type="entry name" value="HTH_HxlR"/>
</dbReference>
<evidence type="ECO:0000313" key="6">
    <source>
        <dbReference type="Proteomes" id="UP000190322"/>
    </source>
</evidence>
<keyword evidence="2" id="KW-0238">DNA-binding</keyword>
<dbReference type="OrthoDB" id="9807069at2"/>
<dbReference type="AlphaFoldDB" id="A0A1S9ZP69"/>
<organism evidence="5 6">
    <name type="scientific">Moraxella canis</name>
    <dbReference type="NCBI Taxonomy" id="90239"/>
    <lineage>
        <taxon>Bacteria</taxon>
        <taxon>Pseudomonadati</taxon>
        <taxon>Pseudomonadota</taxon>
        <taxon>Gammaproteobacteria</taxon>
        <taxon>Moraxellales</taxon>
        <taxon>Moraxellaceae</taxon>
        <taxon>Moraxella</taxon>
    </lineage>
</organism>
<evidence type="ECO:0000259" key="4">
    <source>
        <dbReference type="PROSITE" id="PS51118"/>
    </source>
</evidence>
<evidence type="ECO:0000256" key="1">
    <source>
        <dbReference type="ARBA" id="ARBA00023015"/>
    </source>
</evidence>
<evidence type="ECO:0000256" key="3">
    <source>
        <dbReference type="ARBA" id="ARBA00023163"/>
    </source>
</evidence>
<name>A0A1S9ZP69_9GAMM</name>
<dbReference type="InterPro" id="IPR011991">
    <property type="entry name" value="ArsR-like_HTH"/>
</dbReference>
<evidence type="ECO:0000256" key="2">
    <source>
        <dbReference type="ARBA" id="ARBA00023125"/>
    </source>
</evidence>
<dbReference type="PANTHER" id="PTHR33204">
    <property type="entry name" value="TRANSCRIPTIONAL REGULATOR, MARR FAMILY"/>
    <property type="match status" value="1"/>
</dbReference>
<dbReference type="EMBL" id="MUXT01000001">
    <property type="protein sequence ID" value="OOR85274.1"/>
    <property type="molecule type" value="Genomic_DNA"/>
</dbReference>
<dbReference type="GO" id="GO:0003677">
    <property type="term" value="F:DNA binding"/>
    <property type="evidence" value="ECO:0007669"/>
    <property type="project" value="UniProtKB-KW"/>
</dbReference>
<dbReference type="Gene3D" id="1.10.10.10">
    <property type="entry name" value="Winged helix-like DNA-binding domain superfamily/Winged helix DNA-binding domain"/>
    <property type="match status" value="1"/>
</dbReference>
<dbReference type="PANTHER" id="PTHR33204:SF29">
    <property type="entry name" value="TRANSCRIPTIONAL REGULATOR"/>
    <property type="match status" value="1"/>
</dbReference>
<keyword evidence="1" id="KW-0805">Transcription regulation</keyword>
<feature type="domain" description="HTH hxlR-type" evidence="4">
    <location>
        <begin position="11"/>
        <end position="109"/>
    </location>
</feature>
<protein>
    <submittedName>
        <fullName evidence="5">Transcriptional regulator</fullName>
    </submittedName>
</protein>
<comment type="caution">
    <text evidence="5">The sequence shown here is derived from an EMBL/GenBank/DDBJ whole genome shotgun (WGS) entry which is preliminary data.</text>
</comment>
<dbReference type="PROSITE" id="PS51118">
    <property type="entry name" value="HTH_HXLR"/>
    <property type="match status" value="1"/>
</dbReference>
<reference evidence="5 6" key="1">
    <citation type="submission" date="2017-02" db="EMBL/GenBank/DDBJ databases">
        <title>Draft genome sequence of Moraxella canis CCUG 8415A type strain.</title>
        <authorList>
            <person name="Engstrom-Jakobsson H."/>
            <person name="Salva-Serra F."/>
            <person name="Thorell K."/>
            <person name="Gonzales-Siles L."/>
            <person name="Karlsson R."/>
            <person name="Boulund F."/>
            <person name="Engstrand L."/>
            <person name="Moore E."/>
        </authorList>
    </citation>
    <scope>NUCLEOTIDE SEQUENCE [LARGE SCALE GENOMIC DNA]</scope>
    <source>
        <strain evidence="5 6">CCUG 8415A</strain>
    </source>
</reference>
<dbReference type="SUPFAM" id="SSF46785">
    <property type="entry name" value="Winged helix' DNA-binding domain"/>
    <property type="match status" value="1"/>
</dbReference>
<dbReference type="InterPro" id="IPR036390">
    <property type="entry name" value="WH_DNA-bd_sf"/>
</dbReference>
<dbReference type="GO" id="GO:0006355">
    <property type="term" value="P:regulation of DNA-templated transcription"/>
    <property type="evidence" value="ECO:0007669"/>
    <property type="project" value="UniProtKB-ARBA"/>
</dbReference>
<keyword evidence="3" id="KW-0804">Transcription</keyword>
<dbReference type="Proteomes" id="UP000190322">
    <property type="component" value="Unassembled WGS sequence"/>
</dbReference>
<dbReference type="InterPro" id="IPR036388">
    <property type="entry name" value="WH-like_DNA-bd_sf"/>
</dbReference>
<accession>A0A1S9ZP69</accession>
<gene>
    <name evidence="5" type="ORF">B0180_00290</name>
</gene>
<dbReference type="CDD" id="cd00090">
    <property type="entry name" value="HTH_ARSR"/>
    <property type="match status" value="1"/>
</dbReference>
<dbReference type="RefSeq" id="WP_049236230.1">
    <property type="nucleotide sequence ID" value="NZ_JVLO01000017.1"/>
</dbReference>
<dbReference type="Pfam" id="PF01638">
    <property type="entry name" value="HxlR"/>
    <property type="match status" value="1"/>
</dbReference>
<evidence type="ECO:0000313" key="5">
    <source>
        <dbReference type="EMBL" id="OOR85274.1"/>
    </source>
</evidence>
<proteinExistence type="predicted"/>
<sequence length="116" mass="13607">MIKETNYETCCPVVTTLDIIGGKWKVLILYHLSQETRRFNELQRRLGAVTQRMLTLQLRELERDGIVHREVYNQVPPKVEYSLTDFGRTLLPVIEAMHDWGQTYAKASWMHQTAET</sequence>